<protein>
    <recommendedName>
        <fullName evidence="1">B3/B4 tRNA-binding domain-containing protein</fullName>
    </recommendedName>
</protein>
<proteinExistence type="predicted"/>
<dbReference type="PANTHER" id="PTHR39209">
    <property type="match status" value="1"/>
</dbReference>
<sequence>MNIAIAPELHETLPDFKAGIIQYDHITVSDSPQMLKGRLRLFQEQLFFDLSDKKVTDYPAIREWRSVFKALGADPNRYRPSAEALYRRIAKQNYLDPIHSAVDMNTFLSLQYGIPLGLYDADKIQGNVLLTTGTAADTYEGLNNRPNTLAGIPITKDQAGAFGSPFVDSKRTAVTEETVRALHVFYLQPSMDSRQALQLLNAAGGMFTQIHGGEFEVQLAEA</sequence>
<dbReference type="EMBL" id="CP019640">
    <property type="protein sequence ID" value="AQQ52522.1"/>
    <property type="molecule type" value="Genomic_DNA"/>
</dbReference>
<evidence type="ECO:0000313" key="2">
    <source>
        <dbReference type="EMBL" id="AQQ52522.1"/>
    </source>
</evidence>
<accession>A0A1Q2KXY7</accession>
<feature type="domain" description="B3/B4 tRNA-binding" evidence="1">
    <location>
        <begin position="62"/>
        <end position="212"/>
    </location>
</feature>
<gene>
    <name evidence="2" type="ORF">B0X71_05045</name>
</gene>
<dbReference type="KEGG" id="pmar:B0X71_05045"/>
<dbReference type="SUPFAM" id="SSF56037">
    <property type="entry name" value="PheT/TilS domain"/>
    <property type="match status" value="1"/>
</dbReference>
<organism evidence="2 3">
    <name type="scientific">Planococcus lenghuensis</name>
    <dbReference type="NCBI Taxonomy" id="2213202"/>
    <lineage>
        <taxon>Bacteria</taxon>
        <taxon>Bacillati</taxon>
        <taxon>Bacillota</taxon>
        <taxon>Bacilli</taxon>
        <taxon>Bacillales</taxon>
        <taxon>Caryophanaceae</taxon>
        <taxon>Planococcus</taxon>
    </lineage>
</organism>
<evidence type="ECO:0000259" key="1">
    <source>
        <dbReference type="SMART" id="SM00873"/>
    </source>
</evidence>
<dbReference type="GO" id="GO:0004826">
    <property type="term" value="F:phenylalanine-tRNA ligase activity"/>
    <property type="evidence" value="ECO:0007669"/>
    <property type="project" value="InterPro"/>
</dbReference>
<dbReference type="InterPro" id="IPR005146">
    <property type="entry name" value="B3/B4_tRNA-bd"/>
</dbReference>
<dbReference type="SMART" id="SM00873">
    <property type="entry name" value="B3_4"/>
    <property type="match status" value="1"/>
</dbReference>
<dbReference type="Gene3D" id="3.50.40.10">
    <property type="entry name" value="Phenylalanyl-trna Synthetase, Chain B, domain 3"/>
    <property type="match status" value="1"/>
</dbReference>
<dbReference type="Proteomes" id="UP000188184">
    <property type="component" value="Chromosome"/>
</dbReference>
<keyword evidence="3" id="KW-1185">Reference proteome</keyword>
<evidence type="ECO:0000313" key="3">
    <source>
        <dbReference type="Proteomes" id="UP000188184"/>
    </source>
</evidence>
<dbReference type="OrthoDB" id="9789812at2"/>
<dbReference type="Pfam" id="PF03483">
    <property type="entry name" value="B3_4"/>
    <property type="match status" value="1"/>
</dbReference>
<dbReference type="InterPro" id="IPR020825">
    <property type="entry name" value="Phe-tRNA_synthase-like_B3/B4"/>
</dbReference>
<dbReference type="RefSeq" id="WP_077588406.1">
    <property type="nucleotide sequence ID" value="NZ_CP019640.1"/>
</dbReference>
<dbReference type="PANTHER" id="PTHR39209:SF2">
    <property type="entry name" value="CYTOPLASMIC PROTEIN"/>
    <property type="match status" value="1"/>
</dbReference>
<dbReference type="GO" id="GO:0003723">
    <property type="term" value="F:RNA binding"/>
    <property type="evidence" value="ECO:0007669"/>
    <property type="project" value="InterPro"/>
</dbReference>
<reference evidence="2 3" key="1">
    <citation type="submission" date="2017-02" db="EMBL/GenBank/DDBJ databases">
        <title>The complete genomic sequence of a novel cold adapted crude oil-degrading bacterium Planococcus qaidamina Y42.</title>
        <authorList>
            <person name="Yang R."/>
        </authorList>
    </citation>
    <scope>NUCLEOTIDE SEQUENCE [LARGE SCALE GENOMIC DNA]</scope>
    <source>
        <strain evidence="2 3">Y42</strain>
    </source>
</reference>
<name>A0A1Q2KXY7_9BACL</name>
<dbReference type="AlphaFoldDB" id="A0A1Q2KXY7"/>